<name>A0A8E7EJG2_9EURY</name>
<dbReference type="EMBL" id="CP075546">
    <property type="protein sequence ID" value="QVV88425.1"/>
    <property type="molecule type" value="Genomic_DNA"/>
</dbReference>
<accession>A0A8E7EJG2</accession>
<dbReference type="Proteomes" id="UP000680656">
    <property type="component" value="Chromosome"/>
</dbReference>
<organism evidence="2 3">
    <name type="scientific">Methanospirillum purgamenti</name>
    <dbReference type="NCBI Taxonomy" id="2834276"/>
    <lineage>
        <taxon>Archaea</taxon>
        <taxon>Methanobacteriati</taxon>
        <taxon>Methanobacteriota</taxon>
        <taxon>Stenosarchaea group</taxon>
        <taxon>Methanomicrobia</taxon>
        <taxon>Methanomicrobiales</taxon>
        <taxon>Methanospirillaceae</taxon>
        <taxon>Methanospirillum</taxon>
    </lineage>
</organism>
<gene>
    <name evidence="2" type="ORF">KHC33_14025</name>
</gene>
<sequence>MNTETIAAGISLGIALLNAGAVAGMYVHMVRSARNVVCTIRTTENGEVRIDDSFRKGKSLF</sequence>
<dbReference type="AlphaFoldDB" id="A0A8E7EJG2"/>
<dbReference type="RefSeq" id="WP_214419234.1">
    <property type="nucleotide sequence ID" value="NZ_CP075546.1"/>
</dbReference>
<evidence type="ECO:0000256" key="1">
    <source>
        <dbReference type="SAM" id="Phobius"/>
    </source>
</evidence>
<dbReference type="GeneID" id="65098323"/>
<feature type="transmembrane region" description="Helical" evidence="1">
    <location>
        <begin position="6"/>
        <end position="27"/>
    </location>
</feature>
<reference evidence="2 3" key="1">
    <citation type="submission" date="2021-05" db="EMBL/GenBank/DDBJ databases">
        <title>A novel Methanospirillum isolate from a pyrite-forming mixed culture.</title>
        <authorList>
            <person name="Bunk B."/>
            <person name="Sproer C."/>
            <person name="Spring S."/>
            <person name="Pester M."/>
        </authorList>
    </citation>
    <scope>NUCLEOTIDE SEQUENCE [LARGE SCALE GENOMIC DNA]</scope>
    <source>
        <strain evidence="2 3">J.3.6.1-F.2.7.3</strain>
    </source>
</reference>
<evidence type="ECO:0000313" key="2">
    <source>
        <dbReference type="EMBL" id="QVV88425.1"/>
    </source>
</evidence>
<proteinExistence type="predicted"/>
<protein>
    <submittedName>
        <fullName evidence="2">Uncharacterized protein</fullName>
    </submittedName>
</protein>
<keyword evidence="1" id="KW-0812">Transmembrane</keyword>
<evidence type="ECO:0000313" key="3">
    <source>
        <dbReference type="Proteomes" id="UP000680656"/>
    </source>
</evidence>
<dbReference type="KEGG" id="mrtj:KHC33_14025"/>
<keyword evidence="1" id="KW-1133">Transmembrane helix</keyword>
<keyword evidence="1" id="KW-0472">Membrane</keyword>
<keyword evidence="3" id="KW-1185">Reference proteome</keyword>